<protein>
    <submittedName>
        <fullName evidence="10">Uncharacterized protein</fullName>
    </submittedName>
</protein>
<evidence type="ECO:0000256" key="6">
    <source>
        <dbReference type="ARBA" id="ARBA00022691"/>
    </source>
</evidence>
<feature type="domain" description="S-adenosylmethionine-dependent methyltransferase" evidence="8">
    <location>
        <begin position="191"/>
        <end position="370"/>
    </location>
</feature>
<dbReference type="EMBL" id="AP022821">
    <property type="protein sequence ID" value="BCA90659.1"/>
    <property type="molecule type" value="Genomic_DNA"/>
</dbReference>
<dbReference type="Pfam" id="PF17785">
    <property type="entry name" value="PUA_3"/>
    <property type="match status" value="1"/>
</dbReference>
<dbReference type="GO" id="GO:0008168">
    <property type="term" value="F:methyltransferase activity"/>
    <property type="evidence" value="ECO:0007669"/>
    <property type="project" value="UniProtKB-KW"/>
</dbReference>
<dbReference type="GO" id="GO:0032259">
    <property type="term" value="P:methylation"/>
    <property type="evidence" value="ECO:0007669"/>
    <property type="project" value="UniProtKB-KW"/>
</dbReference>
<dbReference type="Pfam" id="PF10672">
    <property type="entry name" value="Methyltrans_SAM"/>
    <property type="match status" value="1"/>
</dbReference>
<gene>
    <name evidence="10" type="ORF">HMSLTHF_04340</name>
</gene>
<name>A0A6F8SR60_9GAMM</name>
<keyword evidence="5" id="KW-0808">Transferase</keyword>
<evidence type="ECO:0000256" key="2">
    <source>
        <dbReference type="ARBA" id="ARBA00022490"/>
    </source>
</evidence>
<dbReference type="InterPro" id="IPR019614">
    <property type="entry name" value="SAM-dep_methyl-trfase"/>
</dbReference>
<sequence>MNCFAYPYWAYVLGKSALLEIVVTQRLRLNKNADRRLKAGHLWIYSNEVDIKETPLKNFAAGEPVLVEASNGKTLGVAYVNPHSLICGRIMSRDPEMRLDRSLFVHRFNQALALRQRLFDQPFYRLIHGEGDLLPGLVIDRFGDVLVVQLNTAGMQALAEDIVDALEKVVKPSAIVFRNDTGGRRQEGLEAHVEVVKGTLPDEVLLVENGVTFAVPVLNGQKTGWFYDHRVNRAWLNSQVAGKRVLDVFSYVGGWGVQAAASGASEVLCVDASGAALEQVARNAELNGVQEQVAIGEGDAFEALAALKADGEQFDVVILDPPAFIKKRKDIPNGERAYSRLNREAMRLLGRDGLLLSASCSMHLASDRLVDVVRGAVRHQDRQGQVIFQGHQGPDHPVHPAIPETSYLKALGVRVFRD</sequence>
<dbReference type="GO" id="GO:0003723">
    <property type="term" value="F:RNA binding"/>
    <property type="evidence" value="ECO:0007669"/>
    <property type="project" value="InterPro"/>
</dbReference>
<accession>A0A6F8SR60</accession>
<evidence type="ECO:0000259" key="8">
    <source>
        <dbReference type="Pfam" id="PF10672"/>
    </source>
</evidence>
<dbReference type="PANTHER" id="PTHR42873:SF1">
    <property type="entry name" value="S-ADENOSYLMETHIONINE-DEPENDENT METHYLTRANSFERASE DOMAIN-CONTAINING PROTEIN"/>
    <property type="match status" value="1"/>
</dbReference>
<dbReference type="SUPFAM" id="SSF88697">
    <property type="entry name" value="PUA domain-like"/>
    <property type="match status" value="1"/>
</dbReference>
<keyword evidence="6" id="KW-0949">S-adenosyl-L-methionine</keyword>
<reference evidence="10 11" key="1">
    <citation type="submission" date="2020-02" db="EMBL/GenBank/DDBJ databases">
        <title>Complete Genome Sequence of Halomonas meridiana strain BAA-801, Isolated from Deep Sea Thermal Vent.</title>
        <authorList>
            <person name="Takahashi Y."/>
            <person name="Takahashi H."/>
            <person name="Galipon J."/>
            <person name="Arakawa K."/>
        </authorList>
    </citation>
    <scope>NUCLEOTIDE SEQUENCE [LARGE SCALE GENOMIC DNA]</scope>
    <source>
        <strain evidence="10 11">Slthf1</strain>
    </source>
</reference>
<proteinExistence type="inferred from homology"/>
<keyword evidence="2" id="KW-0963">Cytoplasm</keyword>
<dbReference type="Gene3D" id="3.40.50.150">
    <property type="entry name" value="Vaccinia Virus protein VP39"/>
    <property type="match status" value="1"/>
</dbReference>
<dbReference type="CDD" id="cd21153">
    <property type="entry name" value="PUA_RlmI"/>
    <property type="match status" value="1"/>
</dbReference>
<evidence type="ECO:0000259" key="9">
    <source>
        <dbReference type="Pfam" id="PF17785"/>
    </source>
</evidence>
<dbReference type="InterPro" id="IPR015947">
    <property type="entry name" value="PUA-like_sf"/>
</dbReference>
<dbReference type="GO" id="GO:0005737">
    <property type="term" value="C:cytoplasm"/>
    <property type="evidence" value="ECO:0007669"/>
    <property type="project" value="UniProtKB-SubCell"/>
</dbReference>
<comment type="subcellular location">
    <subcellularLocation>
        <location evidence="1">Cytoplasm</location>
    </subcellularLocation>
</comment>
<dbReference type="PROSITE" id="PS50890">
    <property type="entry name" value="PUA"/>
    <property type="match status" value="1"/>
</dbReference>
<dbReference type="CDD" id="cd02440">
    <property type="entry name" value="AdoMet_MTases"/>
    <property type="match status" value="1"/>
</dbReference>
<dbReference type="CDD" id="cd11572">
    <property type="entry name" value="RlmI_M_like"/>
    <property type="match status" value="1"/>
</dbReference>
<evidence type="ECO:0000313" key="10">
    <source>
        <dbReference type="EMBL" id="BCA90659.1"/>
    </source>
</evidence>
<evidence type="ECO:0000256" key="4">
    <source>
        <dbReference type="ARBA" id="ARBA00022603"/>
    </source>
</evidence>
<dbReference type="Gene3D" id="3.30.750.80">
    <property type="entry name" value="RNA methyltransferase domain (HRMD) like"/>
    <property type="match status" value="1"/>
</dbReference>
<evidence type="ECO:0000256" key="5">
    <source>
        <dbReference type="ARBA" id="ARBA00022679"/>
    </source>
</evidence>
<feature type="domain" description="RlmI-like PUA" evidence="9">
    <location>
        <begin position="27"/>
        <end position="93"/>
    </location>
</feature>
<organism evidence="10 11">
    <name type="scientific">Vreelandella aquamarina</name>
    <dbReference type="NCBI Taxonomy" id="77097"/>
    <lineage>
        <taxon>Bacteria</taxon>
        <taxon>Pseudomonadati</taxon>
        <taxon>Pseudomonadota</taxon>
        <taxon>Gammaproteobacteria</taxon>
        <taxon>Oceanospirillales</taxon>
        <taxon>Halomonadaceae</taxon>
        <taxon>Vreelandella</taxon>
    </lineage>
</organism>
<keyword evidence="3" id="KW-0698">rRNA processing</keyword>
<dbReference type="PANTHER" id="PTHR42873">
    <property type="entry name" value="RIBOSOMAL RNA LARGE SUBUNIT METHYLTRANSFERASE"/>
    <property type="match status" value="1"/>
</dbReference>
<dbReference type="AlphaFoldDB" id="A0A6F8SR60"/>
<dbReference type="GO" id="GO:0006364">
    <property type="term" value="P:rRNA processing"/>
    <property type="evidence" value="ECO:0007669"/>
    <property type="project" value="UniProtKB-KW"/>
</dbReference>
<dbReference type="SUPFAM" id="SSF53335">
    <property type="entry name" value="S-adenosyl-L-methionine-dependent methyltransferases"/>
    <property type="match status" value="1"/>
</dbReference>
<dbReference type="InterPro" id="IPR041532">
    <property type="entry name" value="RlmI-like_PUA"/>
</dbReference>
<keyword evidence="4" id="KW-0489">Methyltransferase</keyword>
<dbReference type="InterPro" id="IPR036974">
    <property type="entry name" value="PUA_sf"/>
</dbReference>
<evidence type="ECO:0000256" key="7">
    <source>
        <dbReference type="ARBA" id="ARBA00038091"/>
    </source>
</evidence>
<evidence type="ECO:0000256" key="1">
    <source>
        <dbReference type="ARBA" id="ARBA00004496"/>
    </source>
</evidence>
<evidence type="ECO:0000313" key="11">
    <source>
        <dbReference type="Proteomes" id="UP000503197"/>
    </source>
</evidence>
<dbReference type="Gene3D" id="2.30.130.10">
    <property type="entry name" value="PUA domain"/>
    <property type="match status" value="1"/>
</dbReference>
<comment type="similarity">
    <text evidence="7">Belongs to the methyltransferase superfamily. RlmI family.</text>
</comment>
<dbReference type="InterPro" id="IPR029063">
    <property type="entry name" value="SAM-dependent_MTases_sf"/>
</dbReference>
<dbReference type="Proteomes" id="UP000503197">
    <property type="component" value="Chromosome"/>
</dbReference>
<evidence type="ECO:0000256" key="3">
    <source>
        <dbReference type="ARBA" id="ARBA00022552"/>
    </source>
</evidence>